<dbReference type="AlphaFoldDB" id="A0A0F9HQT0"/>
<organism evidence="1">
    <name type="scientific">marine sediment metagenome</name>
    <dbReference type="NCBI Taxonomy" id="412755"/>
    <lineage>
        <taxon>unclassified sequences</taxon>
        <taxon>metagenomes</taxon>
        <taxon>ecological metagenomes</taxon>
    </lineage>
</organism>
<accession>A0A0F9HQT0</accession>
<proteinExistence type="predicted"/>
<dbReference type="EMBL" id="LAZR01023729">
    <property type="protein sequence ID" value="KKL77512.1"/>
    <property type="molecule type" value="Genomic_DNA"/>
</dbReference>
<evidence type="ECO:0000313" key="1">
    <source>
        <dbReference type="EMBL" id="KKL77512.1"/>
    </source>
</evidence>
<name>A0A0F9HQT0_9ZZZZ</name>
<feature type="non-terminal residue" evidence="1">
    <location>
        <position position="46"/>
    </location>
</feature>
<gene>
    <name evidence="1" type="ORF">LCGC14_2034120</name>
</gene>
<sequence length="46" mass="5144">MSTVLDDTASHSVIPPAQRLRTSMAAVRVSLQWFGVRKSLNMQQKT</sequence>
<comment type="caution">
    <text evidence="1">The sequence shown here is derived from an EMBL/GenBank/DDBJ whole genome shotgun (WGS) entry which is preliminary data.</text>
</comment>
<protein>
    <submittedName>
        <fullName evidence="1">Uncharacterized protein</fullName>
    </submittedName>
</protein>
<reference evidence="1" key="1">
    <citation type="journal article" date="2015" name="Nature">
        <title>Complex archaea that bridge the gap between prokaryotes and eukaryotes.</title>
        <authorList>
            <person name="Spang A."/>
            <person name="Saw J.H."/>
            <person name="Jorgensen S.L."/>
            <person name="Zaremba-Niedzwiedzka K."/>
            <person name="Martijn J."/>
            <person name="Lind A.E."/>
            <person name="van Eijk R."/>
            <person name="Schleper C."/>
            <person name="Guy L."/>
            <person name="Ettema T.J."/>
        </authorList>
    </citation>
    <scope>NUCLEOTIDE SEQUENCE</scope>
</reference>